<dbReference type="AlphaFoldDB" id="A0A084SJS4"/>
<gene>
    <name evidence="5" type="ORF">Q664_39615</name>
</gene>
<accession>A0A084SJS4</accession>
<keyword evidence="2" id="KW-0472">Membrane</keyword>
<dbReference type="InterPro" id="IPR013229">
    <property type="entry name" value="PEGA"/>
</dbReference>
<proteinExistence type="predicted"/>
<feature type="transmembrane region" description="Helical" evidence="2">
    <location>
        <begin position="212"/>
        <end position="235"/>
    </location>
</feature>
<feature type="transmembrane region" description="Helical" evidence="2">
    <location>
        <begin position="268"/>
        <end position="286"/>
    </location>
</feature>
<feature type="signal peptide" evidence="3">
    <location>
        <begin position="1"/>
        <end position="28"/>
    </location>
</feature>
<dbReference type="RefSeq" id="WP_043407757.1">
    <property type="nucleotide sequence ID" value="NZ_JPMI01000277.1"/>
</dbReference>
<reference evidence="5 6" key="1">
    <citation type="submission" date="2014-07" db="EMBL/GenBank/DDBJ databases">
        <title>Draft Genome Sequence of Gephyronic Acid Producer, Cystobacter violaceus Strain Cb vi76.</title>
        <authorList>
            <person name="Stevens D.C."/>
            <person name="Young J."/>
            <person name="Carmichael R."/>
            <person name="Tan J."/>
            <person name="Taylor R.E."/>
        </authorList>
    </citation>
    <scope>NUCLEOTIDE SEQUENCE [LARGE SCALE GENOMIC DNA]</scope>
    <source>
        <strain evidence="5 6">Cb vi76</strain>
    </source>
</reference>
<protein>
    <recommendedName>
        <fullName evidence="4">PEGA domain-containing protein</fullName>
    </recommendedName>
</protein>
<keyword evidence="2" id="KW-0812">Transmembrane</keyword>
<dbReference type="InterPro" id="IPR011990">
    <property type="entry name" value="TPR-like_helical_dom_sf"/>
</dbReference>
<organism evidence="5 6">
    <name type="scientific">Archangium violaceum Cb vi76</name>
    <dbReference type="NCBI Taxonomy" id="1406225"/>
    <lineage>
        <taxon>Bacteria</taxon>
        <taxon>Pseudomonadati</taxon>
        <taxon>Myxococcota</taxon>
        <taxon>Myxococcia</taxon>
        <taxon>Myxococcales</taxon>
        <taxon>Cystobacterineae</taxon>
        <taxon>Archangiaceae</taxon>
        <taxon>Archangium</taxon>
    </lineage>
</organism>
<evidence type="ECO:0000313" key="6">
    <source>
        <dbReference type="Proteomes" id="UP000028547"/>
    </source>
</evidence>
<dbReference type="Gene3D" id="1.25.40.10">
    <property type="entry name" value="Tetratricopeptide repeat domain"/>
    <property type="match status" value="1"/>
</dbReference>
<dbReference type="InterPro" id="IPR019734">
    <property type="entry name" value="TPR_rpt"/>
</dbReference>
<comment type="caution">
    <text evidence="5">The sequence shown here is derived from an EMBL/GenBank/DDBJ whole genome shotgun (WGS) entry which is preliminary data.</text>
</comment>
<dbReference type="SUPFAM" id="SSF48452">
    <property type="entry name" value="TPR-like"/>
    <property type="match status" value="1"/>
</dbReference>
<evidence type="ECO:0000256" key="2">
    <source>
        <dbReference type="SAM" id="Phobius"/>
    </source>
</evidence>
<dbReference type="Pfam" id="PF08308">
    <property type="entry name" value="PEGA"/>
    <property type="match status" value="1"/>
</dbReference>
<keyword evidence="1" id="KW-0802">TPR repeat</keyword>
<keyword evidence="2" id="KW-1133">Transmembrane helix</keyword>
<feature type="chain" id="PRO_5001781448" description="PEGA domain-containing protein" evidence="3">
    <location>
        <begin position="29"/>
        <end position="290"/>
    </location>
</feature>
<name>A0A084SJS4_9BACT</name>
<sequence>MTTRHRRMSFPALLVALLLALGGTGASAAEPGAARAAARKHFERGTTLYQEGRYAEAAAAFEAAYQTLANGVVLYNLGQCYEKLGDLQRAIGYYRDYLRMVPGAEDRPLVESLIARLEKRHEEERRPQVTVSSEPSGARVQVDGEARGVTPWSDKLVVGPHRLEVTHEGYQPLRRDVELRPGEPLELQLMLTPLPKSGVAGKLQPGQPRRRVWTWVAASAAGAAAVGAVTLGLLARSDSRELLARPHERAEAQQLHDSALGRARASNILTGTAGVALLAGTALFYFEGSF</sequence>
<dbReference type="Proteomes" id="UP000028547">
    <property type="component" value="Unassembled WGS sequence"/>
</dbReference>
<evidence type="ECO:0000256" key="3">
    <source>
        <dbReference type="SAM" id="SignalP"/>
    </source>
</evidence>
<evidence type="ECO:0000313" key="5">
    <source>
        <dbReference type="EMBL" id="KFA88709.1"/>
    </source>
</evidence>
<dbReference type="EMBL" id="JPMI01000277">
    <property type="protein sequence ID" value="KFA88709.1"/>
    <property type="molecule type" value="Genomic_DNA"/>
</dbReference>
<feature type="domain" description="PEGA" evidence="4">
    <location>
        <begin position="128"/>
        <end position="193"/>
    </location>
</feature>
<dbReference type="Pfam" id="PF13432">
    <property type="entry name" value="TPR_16"/>
    <property type="match status" value="1"/>
</dbReference>
<feature type="repeat" description="TPR" evidence="1">
    <location>
        <begin position="71"/>
        <end position="104"/>
    </location>
</feature>
<dbReference type="PROSITE" id="PS50005">
    <property type="entry name" value="TPR"/>
    <property type="match status" value="1"/>
</dbReference>
<evidence type="ECO:0000256" key="1">
    <source>
        <dbReference type="PROSITE-ProRule" id="PRU00339"/>
    </source>
</evidence>
<keyword evidence="3" id="KW-0732">Signal</keyword>
<evidence type="ECO:0000259" key="4">
    <source>
        <dbReference type="Pfam" id="PF08308"/>
    </source>
</evidence>
<dbReference type="SMART" id="SM00028">
    <property type="entry name" value="TPR"/>
    <property type="match status" value="2"/>
</dbReference>